<proteinExistence type="predicted"/>
<accession>A0A419F2Z8</accession>
<dbReference type="Proteomes" id="UP000285961">
    <property type="component" value="Unassembled WGS sequence"/>
</dbReference>
<name>A0A419F2Z8_9BACT</name>
<evidence type="ECO:0000313" key="3">
    <source>
        <dbReference type="Proteomes" id="UP000285961"/>
    </source>
</evidence>
<sequence length="99" mass="11333">MDRRAAQQLSSLYHRRTNDSSEHVSNFLGHARAKAQSIAQLMDALQAMRRCNGFAHGRIEETPDPQWHGSRLQICYFDNLEQFSTKSVHLRSLGSVFDT</sequence>
<evidence type="ECO:0000256" key="1">
    <source>
        <dbReference type="SAM" id="MobiDB-lite"/>
    </source>
</evidence>
<dbReference type="AlphaFoldDB" id="A0A419F2Z8"/>
<feature type="region of interest" description="Disordered" evidence="1">
    <location>
        <begin position="1"/>
        <end position="21"/>
    </location>
</feature>
<organism evidence="2 3">
    <name type="scientific">Candidatus Abyssobacteria bacterium SURF_17</name>
    <dbReference type="NCBI Taxonomy" id="2093361"/>
    <lineage>
        <taxon>Bacteria</taxon>
        <taxon>Pseudomonadati</taxon>
        <taxon>Candidatus Hydrogenedentota</taxon>
        <taxon>Candidatus Abyssobacteria</taxon>
    </lineage>
</organism>
<reference evidence="2 3" key="1">
    <citation type="journal article" date="2017" name="ISME J.">
        <title>Energy and carbon metabolisms in a deep terrestrial subsurface fluid microbial community.</title>
        <authorList>
            <person name="Momper L."/>
            <person name="Jungbluth S.P."/>
            <person name="Lee M.D."/>
            <person name="Amend J.P."/>
        </authorList>
    </citation>
    <scope>NUCLEOTIDE SEQUENCE [LARGE SCALE GENOMIC DNA]</scope>
    <source>
        <strain evidence="2">SURF_17</strain>
    </source>
</reference>
<evidence type="ECO:0000313" key="2">
    <source>
        <dbReference type="EMBL" id="RJP72665.1"/>
    </source>
</evidence>
<dbReference type="EMBL" id="QZKI01000042">
    <property type="protein sequence ID" value="RJP72665.1"/>
    <property type="molecule type" value="Genomic_DNA"/>
</dbReference>
<gene>
    <name evidence="2" type="ORF">C4532_05745</name>
</gene>
<comment type="caution">
    <text evidence="2">The sequence shown here is derived from an EMBL/GenBank/DDBJ whole genome shotgun (WGS) entry which is preliminary data.</text>
</comment>
<protein>
    <submittedName>
        <fullName evidence="2">Uncharacterized protein</fullName>
    </submittedName>
</protein>